<dbReference type="Proteomes" id="UP000282971">
    <property type="component" value="Unassembled WGS sequence"/>
</dbReference>
<dbReference type="AlphaFoldDB" id="A0A437LZX7"/>
<feature type="domain" description="NmrA-like" evidence="1">
    <location>
        <begin position="72"/>
        <end position="321"/>
    </location>
</feature>
<dbReference type="Gene3D" id="3.40.50.720">
    <property type="entry name" value="NAD(P)-binding Rossmann-like Domain"/>
    <property type="match status" value="1"/>
</dbReference>
<dbReference type="Gene3D" id="3.90.25.10">
    <property type="entry name" value="UDP-galactose 4-epimerase, domain 1"/>
    <property type="match status" value="1"/>
</dbReference>
<proteinExistence type="predicted"/>
<dbReference type="SUPFAM" id="SSF51735">
    <property type="entry name" value="NAD(P)-binding Rossmann-fold domains"/>
    <property type="match status" value="1"/>
</dbReference>
<accession>A0A437LZX7</accession>
<gene>
    <name evidence="2" type="ORF">EOD43_15670</name>
</gene>
<evidence type="ECO:0000313" key="2">
    <source>
        <dbReference type="EMBL" id="RVT90970.1"/>
    </source>
</evidence>
<dbReference type="OrthoDB" id="9794300at2"/>
<dbReference type="PANTHER" id="PTHR43162:SF1">
    <property type="entry name" value="PRESTALK A DIFFERENTIATION PROTEIN A"/>
    <property type="match status" value="1"/>
</dbReference>
<dbReference type="InterPro" id="IPR051604">
    <property type="entry name" value="Ergot_Alk_Oxidoreductase"/>
</dbReference>
<evidence type="ECO:0000259" key="1">
    <source>
        <dbReference type="Pfam" id="PF05368"/>
    </source>
</evidence>
<dbReference type="EMBL" id="SACN01000002">
    <property type="protein sequence ID" value="RVT90970.1"/>
    <property type="molecule type" value="Genomic_DNA"/>
</dbReference>
<name>A0A437LZX7_9SPHN</name>
<protein>
    <submittedName>
        <fullName evidence="2">NAD-dependent epimerase/dehydratase family protein</fullName>
    </submittedName>
</protein>
<keyword evidence="3" id="KW-1185">Reference proteome</keyword>
<dbReference type="Pfam" id="PF05368">
    <property type="entry name" value="NmrA"/>
    <property type="match status" value="1"/>
</dbReference>
<organism evidence="2 3">
    <name type="scientific">Sphingomonas crocodyli</name>
    <dbReference type="NCBI Taxonomy" id="1979270"/>
    <lineage>
        <taxon>Bacteria</taxon>
        <taxon>Pseudomonadati</taxon>
        <taxon>Pseudomonadota</taxon>
        <taxon>Alphaproteobacteria</taxon>
        <taxon>Sphingomonadales</taxon>
        <taxon>Sphingomonadaceae</taxon>
        <taxon>Sphingomonas</taxon>
    </lineage>
</organism>
<reference evidence="2 3" key="1">
    <citation type="submission" date="2019-01" db="EMBL/GenBank/DDBJ databases">
        <authorList>
            <person name="Chen W.-M."/>
        </authorList>
    </citation>
    <scope>NUCLEOTIDE SEQUENCE [LARGE SCALE GENOMIC DNA]</scope>
    <source>
        <strain evidence="2 3">CCP-7</strain>
    </source>
</reference>
<comment type="caution">
    <text evidence="2">The sequence shown here is derived from an EMBL/GenBank/DDBJ whole genome shotgun (WGS) entry which is preliminary data.</text>
</comment>
<dbReference type="InterPro" id="IPR008030">
    <property type="entry name" value="NmrA-like"/>
</dbReference>
<evidence type="ECO:0000313" key="3">
    <source>
        <dbReference type="Proteomes" id="UP000282971"/>
    </source>
</evidence>
<dbReference type="PANTHER" id="PTHR43162">
    <property type="match status" value="1"/>
</dbReference>
<dbReference type="InterPro" id="IPR036291">
    <property type="entry name" value="NAD(P)-bd_dom_sf"/>
</dbReference>
<sequence>MLSPPMKLVTCGSCIGYPRSPMPMPRSFEPAPISKRYNESSKSVLDAGPAALAASPSILAGSGALAKLTAPVLVTGANGKTGRAVLAALAAAGAQARALIRNPAQEGAVIAAGAQEVAVGDLGNADSLSKSAQGCAAIIHIGPPLDRNELIYSRHMIAAARSAGIDRFVYYSVMHTLSRGMRHHALKLEVEQELVESGLAFTILQPIRYMQHLEPIWRRVVDEGVHSMPFGIDRRFNIADLHDLAEATARVVIDPSYAYGIFELAGPAALSQRDMTVILSEELGRPIEAQPVSTEALLSGALKHGSVDRAVQMLVMSDYYDRHGFQGSPAVLRMILGREPTGYRDYVRRLIAAEWA</sequence>